<accession>A0A5B7EHN9</accession>
<dbReference type="GO" id="GO:0003676">
    <property type="term" value="F:nucleic acid binding"/>
    <property type="evidence" value="ECO:0007669"/>
    <property type="project" value="InterPro"/>
</dbReference>
<organism evidence="1 2">
    <name type="scientific">Portunus trituberculatus</name>
    <name type="common">Swimming crab</name>
    <name type="synonym">Neptunus trituberculatus</name>
    <dbReference type="NCBI Taxonomy" id="210409"/>
    <lineage>
        <taxon>Eukaryota</taxon>
        <taxon>Metazoa</taxon>
        <taxon>Ecdysozoa</taxon>
        <taxon>Arthropoda</taxon>
        <taxon>Crustacea</taxon>
        <taxon>Multicrustacea</taxon>
        <taxon>Malacostraca</taxon>
        <taxon>Eumalacostraca</taxon>
        <taxon>Eucarida</taxon>
        <taxon>Decapoda</taxon>
        <taxon>Pleocyemata</taxon>
        <taxon>Brachyura</taxon>
        <taxon>Eubrachyura</taxon>
        <taxon>Portunoidea</taxon>
        <taxon>Portunidae</taxon>
        <taxon>Portuninae</taxon>
        <taxon>Portunus</taxon>
    </lineage>
</organism>
<protein>
    <submittedName>
        <fullName evidence="1">Transposable element Tcb1 transposase</fullName>
    </submittedName>
</protein>
<dbReference type="InterPro" id="IPR036397">
    <property type="entry name" value="RNaseH_sf"/>
</dbReference>
<sequence>MKNVYLRLLKDKLATCFAVTGAEVFQQDGAPCRCIAHVVKEWIRENEVEVIPDWTPNSPDIPPIKKLKRIFKEENTSTEERLKEAIHRAWNAIPVATLQNLAASLPDHPQIVRKQKGTA</sequence>
<proteinExistence type="predicted"/>
<evidence type="ECO:0000313" key="1">
    <source>
        <dbReference type="EMBL" id="MPC33662.1"/>
    </source>
</evidence>
<dbReference type="AlphaFoldDB" id="A0A5B7EHN9"/>
<comment type="caution">
    <text evidence="1">The sequence shown here is derived from an EMBL/GenBank/DDBJ whole genome shotgun (WGS) entry which is preliminary data.</text>
</comment>
<gene>
    <name evidence="1" type="primary">TCB1_5</name>
    <name evidence="1" type="ORF">E2C01_027019</name>
</gene>
<evidence type="ECO:0000313" key="2">
    <source>
        <dbReference type="Proteomes" id="UP000324222"/>
    </source>
</evidence>
<keyword evidence="2" id="KW-1185">Reference proteome</keyword>
<dbReference type="Proteomes" id="UP000324222">
    <property type="component" value="Unassembled WGS sequence"/>
</dbReference>
<dbReference type="Gene3D" id="3.30.420.10">
    <property type="entry name" value="Ribonuclease H-like superfamily/Ribonuclease H"/>
    <property type="match status" value="1"/>
</dbReference>
<reference evidence="1 2" key="1">
    <citation type="submission" date="2019-05" db="EMBL/GenBank/DDBJ databases">
        <title>Another draft genome of Portunus trituberculatus and its Hox gene families provides insights of decapod evolution.</title>
        <authorList>
            <person name="Jeong J.-H."/>
            <person name="Song I."/>
            <person name="Kim S."/>
            <person name="Choi T."/>
            <person name="Kim D."/>
            <person name="Ryu S."/>
            <person name="Kim W."/>
        </authorList>
    </citation>
    <scope>NUCLEOTIDE SEQUENCE [LARGE SCALE GENOMIC DNA]</scope>
    <source>
        <tissue evidence="1">Muscle</tissue>
    </source>
</reference>
<name>A0A5B7EHN9_PORTR</name>
<dbReference type="EMBL" id="VSRR010002878">
    <property type="protein sequence ID" value="MPC33662.1"/>
    <property type="molecule type" value="Genomic_DNA"/>
</dbReference>